<dbReference type="PANTHER" id="PTHR48101">
    <property type="entry name" value="METHYLMALONYL-COA MUTASE, MITOCHONDRIAL-RELATED"/>
    <property type="match status" value="1"/>
</dbReference>
<evidence type="ECO:0000256" key="4">
    <source>
        <dbReference type="ARBA" id="ARBA00023235"/>
    </source>
</evidence>
<dbReference type="Gene3D" id="3.20.20.240">
    <property type="entry name" value="Methylmalonyl-CoA mutase"/>
    <property type="match status" value="1"/>
</dbReference>
<comment type="caution">
    <text evidence="7">The sequence shown here is derived from an EMBL/GenBank/DDBJ whole genome shotgun (WGS) entry which is preliminary data.</text>
</comment>
<accession>A0ABU5IVB4</accession>
<dbReference type="InterPro" id="IPR006099">
    <property type="entry name" value="MeMalonylCoA_mutase_a/b_cat"/>
</dbReference>
<reference evidence="7 8" key="1">
    <citation type="submission" date="2023-11" db="EMBL/GenBank/DDBJ databases">
        <title>Bacillus jintuensis, isolated from a mudflat on the Beibu Gulf coast.</title>
        <authorList>
            <person name="Li M."/>
        </authorList>
    </citation>
    <scope>NUCLEOTIDE SEQUENCE [LARGE SCALE GENOMIC DNA]</scope>
    <source>
        <strain evidence="7 8">31A1R</strain>
        <plasmid evidence="7">unnamed</plasmid>
    </source>
</reference>
<dbReference type="Proteomes" id="UP001290455">
    <property type="component" value="Unassembled WGS sequence"/>
</dbReference>
<comment type="cofactor">
    <cofactor evidence="1">
        <name>adenosylcob(III)alamin</name>
        <dbReference type="ChEBI" id="CHEBI:18408"/>
    </cofactor>
</comment>
<dbReference type="Gene3D" id="3.40.50.280">
    <property type="entry name" value="Cobalamin-binding domain"/>
    <property type="match status" value="1"/>
</dbReference>
<organism evidence="7 8">
    <name type="scientific">Robertmurraya mangrovi</name>
    <dbReference type="NCBI Taxonomy" id="3098077"/>
    <lineage>
        <taxon>Bacteria</taxon>
        <taxon>Bacillati</taxon>
        <taxon>Bacillota</taxon>
        <taxon>Bacilli</taxon>
        <taxon>Bacillales</taxon>
        <taxon>Bacillaceae</taxon>
        <taxon>Robertmurraya</taxon>
    </lineage>
</organism>
<keyword evidence="7" id="KW-0614">Plasmid</keyword>
<evidence type="ECO:0000259" key="6">
    <source>
        <dbReference type="Pfam" id="PF01642"/>
    </source>
</evidence>
<feature type="domain" description="Methylmalonyl-CoA mutase alpha/beta chain catalytic" evidence="6">
    <location>
        <begin position="39"/>
        <end position="114"/>
    </location>
</feature>
<evidence type="ECO:0000256" key="1">
    <source>
        <dbReference type="ARBA" id="ARBA00001922"/>
    </source>
</evidence>
<keyword evidence="4" id="KW-0413">Isomerase</keyword>
<dbReference type="InterPro" id="IPR036724">
    <property type="entry name" value="Cobalamin-bd_sf"/>
</dbReference>
<dbReference type="SUPFAM" id="SSF51703">
    <property type="entry name" value="Cobalamin (vitamin B12)-dependent enzymes"/>
    <property type="match status" value="1"/>
</dbReference>
<geneLocation type="plasmid" evidence="7">
    <name>unnamed</name>
</geneLocation>
<keyword evidence="5" id="KW-0170">Cobalt</keyword>
<dbReference type="SUPFAM" id="SSF52242">
    <property type="entry name" value="Cobalamin (vitamin B12)-binding domain"/>
    <property type="match status" value="1"/>
</dbReference>
<keyword evidence="3" id="KW-0846">Cobalamin</keyword>
<protein>
    <submittedName>
        <fullName evidence="7">Methylmalonyl-CoA mutase subunit beta</fullName>
    </submittedName>
</protein>
<name>A0ABU5IVB4_9BACI</name>
<evidence type="ECO:0000256" key="2">
    <source>
        <dbReference type="ARBA" id="ARBA00008465"/>
    </source>
</evidence>
<dbReference type="Pfam" id="PF01642">
    <property type="entry name" value="MM_CoA_mutase"/>
    <property type="match status" value="2"/>
</dbReference>
<dbReference type="CDD" id="cd03677">
    <property type="entry name" value="MM_CoA_mutase_beta"/>
    <property type="match status" value="1"/>
</dbReference>
<sequence length="613" mass="68790">MSLKDMLQTTFEEATTQNWVQKGEETLKGKSIESLSRNTYENIKLKPLYSREDQNLDKVSQYPSQADFRRGKAALGYVSSEWKVAQQLVAETVEDLQNELRNALERGQTAISFEVNKELLNHLSDTLKEYHGKFAYSLDGKNYQSLILNELKSNLNPEQGTGYIGKDPIALYVQGVLDNHQLDEAYTSWGKTIEDTDKTMPNIRTILVNTTPFHNGGANAIQELAIAISSGVHHIDQLAKNGLGIDKVLSKMVFEFSIGANFFMEIAKLRAARILWAKVAEAYGAQGENLGMEITARTSQFTKTVFDPYVNMLRAGNEAFAAVLGNIQYLHVSPFNEPEGNPTSFSNRMARNTQLILKEETHLSNIVDPAGGSWYIEQLTNELAQKAWELFLELEDKGGVANSLKTGWLQEQIQTVKEKRTNDIATRKQSIVGTNVYANLQDQPLHVREERVKHSIIPQDRLSEPYEQLRLRAETLKSGGKEVAIGLLCIGKLKEYKPRADFITGFLAAGGIQSLLSGEIESTEQALDFIKASNNQQFFICSSDDKYKEIGLAMLKELNEQCKGKQFYLAGLPSESDQTLWLENGIKQFVHIKSNCYETLSTLLSEMEGNINE</sequence>
<evidence type="ECO:0000313" key="8">
    <source>
        <dbReference type="Proteomes" id="UP001290455"/>
    </source>
</evidence>
<evidence type="ECO:0000256" key="3">
    <source>
        <dbReference type="ARBA" id="ARBA00022628"/>
    </source>
</evidence>
<dbReference type="EMBL" id="JAXOFX010000002">
    <property type="protein sequence ID" value="MDZ5471081.1"/>
    <property type="molecule type" value="Genomic_DNA"/>
</dbReference>
<evidence type="ECO:0000313" key="7">
    <source>
        <dbReference type="EMBL" id="MDZ5471081.1"/>
    </source>
</evidence>
<evidence type="ECO:0000256" key="5">
    <source>
        <dbReference type="ARBA" id="ARBA00023285"/>
    </source>
</evidence>
<comment type="similarity">
    <text evidence="2">Belongs to the methylmalonyl-CoA mutase family.</text>
</comment>
<feature type="domain" description="Methylmalonyl-CoA mutase alpha/beta chain catalytic" evidence="6">
    <location>
        <begin position="152"/>
        <end position="449"/>
    </location>
</feature>
<dbReference type="InterPro" id="IPR016176">
    <property type="entry name" value="Cbl-dep_enz_cat"/>
</dbReference>
<keyword evidence="8" id="KW-1185">Reference proteome</keyword>
<gene>
    <name evidence="7" type="ORF">SM124_04875</name>
</gene>
<proteinExistence type="inferred from homology"/>